<gene>
    <name evidence="2" type="ORF">PINE0816_LOCUS14816</name>
</gene>
<sequence length="319" mass="36228">MLNVWHSPIKKAFPKKLNIVAIAFACIMVYTTSVFWASVAMLKPYANSNLELDSEALSVANTTSNPEMPRQVPKPALNGFEISHLFKTCAKSNYSANHEDAIISQSYKFAYVDVVKAGSSTIRGKLGSVLHLSWKPENADFGKFNIEKCSGHRGRVTTKCANTKIFQNISVFSFVRDPVAKFESGVRQAKVQSKWLKDKNADDILEIVLNGPRGKWVNEHLEPSTFRLKTKSKDGDFLEYDFIGRLEFFDHDWKEVVARFDAPKHLRKRLTQKSKVENAKKRGGGSKLSEKGILKMCKSERYRYEWACFGYPLPEICNQ</sequence>
<dbReference type="GO" id="GO:0016020">
    <property type="term" value="C:membrane"/>
    <property type="evidence" value="ECO:0007669"/>
    <property type="project" value="InterPro"/>
</dbReference>
<dbReference type="Pfam" id="PF03567">
    <property type="entry name" value="Sulfotransfer_2"/>
    <property type="match status" value="1"/>
</dbReference>
<dbReference type="EMBL" id="HBEL01031699">
    <property type="protein sequence ID" value="CAD8418681.1"/>
    <property type="molecule type" value="Transcribed_RNA"/>
</dbReference>
<keyword evidence="1" id="KW-0472">Membrane</keyword>
<evidence type="ECO:0000256" key="1">
    <source>
        <dbReference type="SAM" id="Phobius"/>
    </source>
</evidence>
<protein>
    <recommendedName>
        <fullName evidence="3">Sulfotransferase domain-containing protein</fullName>
    </recommendedName>
</protein>
<evidence type="ECO:0008006" key="3">
    <source>
        <dbReference type="Google" id="ProtNLM"/>
    </source>
</evidence>
<reference evidence="2" key="1">
    <citation type="submission" date="2021-01" db="EMBL/GenBank/DDBJ databases">
        <authorList>
            <person name="Corre E."/>
            <person name="Pelletier E."/>
            <person name="Niang G."/>
            <person name="Scheremetjew M."/>
            <person name="Finn R."/>
            <person name="Kale V."/>
            <person name="Holt S."/>
            <person name="Cochrane G."/>
            <person name="Meng A."/>
            <person name="Brown T."/>
            <person name="Cohen L."/>
        </authorList>
    </citation>
    <scope>NUCLEOTIDE SEQUENCE</scope>
    <source>
        <strain evidence="2">CCAP1064/1</strain>
    </source>
</reference>
<keyword evidence="1" id="KW-1133">Transmembrane helix</keyword>
<name>A0A7S0GIH3_9STRA</name>
<accession>A0A7S0GIH3</accession>
<organism evidence="2">
    <name type="scientific">Proboscia inermis</name>
    <dbReference type="NCBI Taxonomy" id="420281"/>
    <lineage>
        <taxon>Eukaryota</taxon>
        <taxon>Sar</taxon>
        <taxon>Stramenopiles</taxon>
        <taxon>Ochrophyta</taxon>
        <taxon>Bacillariophyta</taxon>
        <taxon>Coscinodiscophyceae</taxon>
        <taxon>Rhizosoleniophycidae</taxon>
        <taxon>Rhizosoleniales</taxon>
        <taxon>Rhizosoleniaceae</taxon>
        <taxon>Proboscia</taxon>
    </lineage>
</organism>
<dbReference type="AlphaFoldDB" id="A0A7S0GIH3"/>
<dbReference type="InterPro" id="IPR005331">
    <property type="entry name" value="Sulfotransferase"/>
</dbReference>
<keyword evidence="1" id="KW-0812">Transmembrane</keyword>
<proteinExistence type="predicted"/>
<dbReference type="GO" id="GO:0008146">
    <property type="term" value="F:sulfotransferase activity"/>
    <property type="evidence" value="ECO:0007669"/>
    <property type="project" value="InterPro"/>
</dbReference>
<feature type="transmembrane region" description="Helical" evidence="1">
    <location>
        <begin position="20"/>
        <end position="42"/>
    </location>
</feature>
<evidence type="ECO:0000313" key="2">
    <source>
        <dbReference type="EMBL" id="CAD8418681.1"/>
    </source>
</evidence>